<dbReference type="EMBL" id="AP018449">
    <property type="protein sequence ID" value="BBB91008.1"/>
    <property type="molecule type" value="Genomic_DNA"/>
</dbReference>
<keyword evidence="2" id="KW-0547">Nucleotide-binding</keyword>
<dbReference type="SUPFAM" id="SSF52540">
    <property type="entry name" value="P-loop containing nucleoside triphosphate hydrolases"/>
    <property type="match status" value="1"/>
</dbReference>
<dbReference type="InterPro" id="IPR003439">
    <property type="entry name" value="ABC_transporter-like_ATP-bd"/>
</dbReference>
<dbReference type="KEGG" id="mana:MAMMFC1_01675"/>
<feature type="domain" description="ABC transporter" evidence="5">
    <location>
        <begin position="7"/>
        <end position="243"/>
    </location>
</feature>
<sequence>MNNAAAIAMQNISFRYGTASILNNISFSVQQASFCGIVGPNGSGKTTLLNLITGERQASNGSIIINGKDIRSFTIEELARHIAVVPQNVEIRFPFTCLEIVMMGRTPYKGRLKALAAKDYEVAYEAMEETDTLPFANRLITELSGGERQRVVLAKALAQRPRILLLDEAFSNMDIFYSIKCLTLLAKLCREQNLTVISIMHDLNLTSSFCSDTAVLRAGRLVKYGPALEILNPELILDVFKIRAIRAGECGLAVVSEL</sequence>
<reference evidence="6 7" key="1">
    <citation type="journal article" date="2018" name="Int. J. Syst. Evol. Microbiol.">
        <title>Methylomusa anaerophila gen. nov., sp. nov., an anaerobic methanol-utilizing bacterium isolated from a microbial fuel cell.</title>
        <authorList>
            <person name="Amano N."/>
            <person name="Yamamuro A."/>
            <person name="Miyahara M."/>
            <person name="Kouzuma A."/>
            <person name="Abe T."/>
            <person name="Watanabe K."/>
        </authorList>
    </citation>
    <scope>NUCLEOTIDE SEQUENCE [LARGE SCALE GENOMIC DNA]</scope>
    <source>
        <strain evidence="6 7">MMFC1</strain>
    </source>
</reference>
<dbReference type="PANTHER" id="PTHR42794">
    <property type="entry name" value="HEMIN IMPORT ATP-BINDING PROTEIN HMUV"/>
    <property type="match status" value="1"/>
</dbReference>
<evidence type="ECO:0000256" key="4">
    <source>
        <dbReference type="ARBA" id="ARBA00022967"/>
    </source>
</evidence>
<dbReference type="FunFam" id="3.40.50.300:FF:000134">
    <property type="entry name" value="Iron-enterobactin ABC transporter ATP-binding protein"/>
    <property type="match status" value="1"/>
</dbReference>
<dbReference type="Proteomes" id="UP000276437">
    <property type="component" value="Chromosome"/>
</dbReference>
<dbReference type="Gene3D" id="3.40.50.300">
    <property type="entry name" value="P-loop containing nucleotide triphosphate hydrolases"/>
    <property type="match status" value="1"/>
</dbReference>
<keyword evidence="4" id="KW-1278">Translocase</keyword>
<keyword evidence="7" id="KW-1185">Reference proteome</keyword>
<evidence type="ECO:0000313" key="7">
    <source>
        <dbReference type="Proteomes" id="UP000276437"/>
    </source>
</evidence>
<dbReference type="EC" id="3.6.3.34" evidence="6"/>
<dbReference type="OrthoDB" id="9799337at2"/>
<keyword evidence="6" id="KW-0378">Hydrolase</keyword>
<accession>A0A348AIW0</accession>
<dbReference type="CDD" id="cd03214">
    <property type="entry name" value="ABC_Iron-Siderophores_B12_Hemin"/>
    <property type="match status" value="1"/>
</dbReference>
<protein>
    <submittedName>
        <fullName evidence="6">Iron(3+)-hydroxamate import ATP-binding protein FhuC</fullName>
        <ecNumber evidence="6">3.6.3.34</ecNumber>
    </submittedName>
</protein>
<dbReference type="InterPro" id="IPR003593">
    <property type="entry name" value="AAA+_ATPase"/>
</dbReference>
<keyword evidence="3 6" id="KW-0067">ATP-binding</keyword>
<dbReference type="PANTHER" id="PTHR42794:SF1">
    <property type="entry name" value="HEMIN IMPORT ATP-BINDING PROTEIN HMUV"/>
    <property type="match status" value="1"/>
</dbReference>
<dbReference type="RefSeq" id="WP_126308080.1">
    <property type="nucleotide sequence ID" value="NZ_AP018449.1"/>
</dbReference>
<gene>
    <name evidence="6" type="primary">fhuC</name>
    <name evidence="6" type="ORF">MAMMFC1_01675</name>
</gene>
<dbReference type="InterPro" id="IPR027417">
    <property type="entry name" value="P-loop_NTPase"/>
</dbReference>
<evidence type="ECO:0000256" key="3">
    <source>
        <dbReference type="ARBA" id="ARBA00022840"/>
    </source>
</evidence>
<dbReference type="PROSITE" id="PS50893">
    <property type="entry name" value="ABC_TRANSPORTER_2"/>
    <property type="match status" value="1"/>
</dbReference>
<dbReference type="Pfam" id="PF00005">
    <property type="entry name" value="ABC_tran"/>
    <property type="match status" value="1"/>
</dbReference>
<dbReference type="SMART" id="SM00382">
    <property type="entry name" value="AAA"/>
    <property type="match status" value="1"/>
</dbReference>
<keyword evidence="1" id="KW-0813">Transport</keyword>
<dbReference type="GO" id="GO:0016887">
    <property type="term" value="F:ATP hydrolysis activity"/>
    <property type="evidence" value="ECO:0007669"/>
    <property type="project" value="InterPro"/>
</dbReference>
<evidence type="ECO:0000259" key="5">
    <source>
        <dbReference type="PROSITE" id="PS50893"/>
    </source>
</evidence>
<dbReference type="PROSITE" id="PS00211">
    <property type="entry name" value="ABC_TRANSPORTER_1"/>
    <property type="match status" value="1"/>
</dbReference>
<organism evidence="6 7">
    <name type="scientific">Methylomusa anaerophila</name>
    <dbReference type="NCBI Taxonomy" id="1930071"/>
    <lineage>
        <taxon>Bacteria</taxon>
        <taxon>Bacillati</taxon>
        <taxon>Bacillota</taxon>
        <taxon>Negativicutes</taxon>
        <taxon>Selenomonadales</taxon>
        <taxon>Sporomusaceae</taxon>
        <taxon>Methylomusa</taxon>
    </lineage>
</organism>
<dbReference type="GO" id="GO:0005524">
    <property type="term" value="F:ATP binding"/>
    <property type="evidence" value="ECO:0007669"/>
    <property type="project" value="UniProtKB-KW"/>
</dbReference>
<dbReference type="InterPro" id="IPR017871">
    <property type="entry name" value="ABC_transporter-like_CS"/>
</dbReference>
<dbReference type="AlphaFoldDB" id="A0A348AIW0"/>
<proteinExistence type="predicted"/>
<evidence type="ECO:0000313" key="6">
    <source>
        <dbReference type="EMBL" id="BBB91008.1"/>
    </source>
</evidence>
<evidence type="ECO:0000256" key="2">
    <source>
        <dbReference type="ARBA" id="ARBA00022741"/>
    </source>
</evidence>
<name>A0A348AIW0_9FIRM</name>
<evidence type="ECO:0000256" key="1">
    <source>
        <dbReference type="ARBA" id="ARBA00022448"/>
    </source>
</evidence>